<evidence type="ECO:0000313" key="1">
    <source>
        <dbReference type="EMBL" id="KAF9537569.1"/>
    </source>
</evidence>
<proteinExistence type="predicted"/>
<protein>
    <submittedName>
        <fullName evidence="1">Uncharacterized protein</fullName>
    </submittedName>
</protein>
<accession>A0A9P6JY45</accession>
<sequence length="201" mass="22587">MQHNSIDMDYIFQTCPHLQSLQLESPSTLYLQGSGVGTSGDDNTGSYIPPLGLSASRTPASLIAASLLQATPHMKLLQLHNLRRHDSGEGYSWNHLYKQSLQEHPNVVTTLSLVTESVNQPNMALALHQYLCESPHLFHFKASQSLYLIERMNLFGCWMALPRYGEDAYRQAGIWMCRQFQALHIEVHNLGSSRSSTIAYP</sequence>
<organism evidence="1 2">
    <name type="scientific">Mortierella hygrophila</name>
    <dbReference type="NCBI Taxonomy" id="979708"/>
    <lineage>
        <taxon>Eukaryota</taxon>
        <taxon>Fungi</taxon>
        <taxon>Fungi incertae sedis</taxon>
        <taxon>Mucoromycota</taxon>
        <taxon>Mortierellomycotina</taxon>
        <taxon>Mortierellomycetes</taxon>
        <taxon>Mortierellales</taxon>
        <taxon>Mortierellaceae</taxon>
        <taxon>Mortierella</taxon>
    </lineage>
</organism>
<dbReference type="EMBL" id="JAAAXW010000385">
    <property type="protein sequence ID" value="KAF9537569.1"/>
    <property type="molecule type" value="Genomic_DNA"/>
</dbReference>
<dbReference type="Proteomes" id="UP000723463">
    <property type="component" value="Unassembled WGS sequence"/>
</dbReference>
<keyword evidence="2" id="KW-1185">Reference proteome</keyword>
<evidence type="ECO:0000313" key="2">
    <source>
        <dbReference type="Proteomes" id="UP000723463"/>
    </source>
</evidence>
<name>A0A9P6JY45_9FUNG</name>
<comment type="caution">
    <text evidence="1">The sequence shown here is derived from an EMBL/GenBank/DDBJ whole genome shotgun (WGS) entry which is preliminary data.</text>
</comment>
<reference evidence="1" key="1">
    <citation type="journal article" date="2020" name="Fungal Divers.">
        <title>Resolving the Mortierellaceae phylogeny through synthesis of multi-gene phylogenetics and phylogenomics.</title>
        <authorList>
            <person name="Vandepol N."/>
            <person name="Liber J."/>
            <person name="Desiro A."/>
            <person name="Na H."/>
            <person name="Kennedy M."/>
            <person name="Barry K."/>
            <person name="Grigoriev I.V."/>
            <person name="Miller A.N."/>
            <person name="O'Donnell K."/>
            <person name="Stajich J.E."/>
            <person name="Bonito G."/>
        </authorList>
    </citation>
    <scope>NUCLEOTIDE SEQUENCE</scope>
    <source>
        <strain evidence="1">NRRL 2591</strain>
    </source>
</reference>
<gene>
    <name evidence="1" type="ORF">EC957_007965</name>
</gene>
<dbReference type="AlphaFoldDB" id="A0A9P6JY45"/>